<evidence type="ECO:0000313" key="3">
    <source>
        <dbReference type="Proteomes" id="UP000291301"/>
    </source>
</evidence>
<dbReference type="AlphaFoldDB" id="A0A4R0PHX2"/>
<dbReference type="Proteomes" id="UP000291301">
    <property type="component" value="Unassembled WGS sequence"/>
</dbReference>
<proteinExistence type="predicted"/>
<protein>
    <submittedName>
        <fullName evidence="2">CHAD domain-containing protein</fullName>
    </submittedName>
</protein>
<dbReference type="PANTHER" id="PTHR39339">
    <property type="entry name" value="SLR1444 PROTEIN"/>
    <property type="match status" value="1"/>
</dbReference>
<dbReference type="SMART" id="SM00880">
    <property type="entry name" value="CHAD"/>
    <property type="match status" value="1"/>
</dbReference>
<evidence type="ECO:0000313" key="2">
    <source>
        <dbReference type="EMBL" id="TCD16403.1"/>
    </source>
</evidence>
<accession>A0A4R0PHX2</accession>
<evidence type="ECO:0000259" key="1">
    <source>
        <dbReference type="PROSITE" id="PS51708"/>
    </source>
</evidence>
<dbReference type="PANTHER" id="PTHR39339:SF1">
    <property type="entry name" value="CHAD DOMAIN-CONTAINING PROTEIN"/>
    <property type="match status" value="1"/>
</dbReference>
<dbReference type="InterPro" id="IPR007899">
    <property type="entry name" value="CHAD_dom"/>
</dbReference>
<reference evidence="2 3" key="1">
    <citation type="journal article" date="2015" name="Antonie Van Leeuwenhoek">
        <title>Oricola cellulosilytica gen. nov., sp. nov., a cellulose-degrading bacterium of the family Phyllobacteriaceae isolated from surface seashore water, and emended descriptions of Mesorhizobium loti and Phyllobacterium myrsinacearum.</title>
        <authorList>
            <person name="Hameed A."/>
            <person name="Shahina M."/>
            <person name="Lai W.A."/>
            <person name="Lin S.Y."/>
            <person name="Young L.S."/>
            <person name="Liu Y.C."/>
            <person name="Hsu Y.H."/>
            <person name="Young C.C."/>
        </authorList>
    </citation>
    <scope>NUCLEOTIDE SEQUENCE [LARGE SCALE GENOMIC DNA]</scope>
    <source>
        <strain evidence="2 3">KCTC 52183</strain>
    </source>
</reference>
<name>A0A4R0PHX2_9HYPH</name>
<sequence length="299" mass="33350">MRYGIRPDRDLAGEVSRIAARQYHRAIDILYTERGGRPTAIHDARKRFKKLRGLFRLVRDGTPDLYAGENARLRDAARSLSSARDAAALVETMDRLAGAGRYGDDQPTLYAIRHRLAARRDSVASGEEDLHARISSAIAACEEGIDAVSSLSLRGRNSRIIGKGFGRSYARARRAHVKANASGDPSDWHELRKRVKYHWMHVRLLRALWPGVMRLRAMRAKEGGNILGDEHDLSMLRALAVRDPEALGSEEDVEVLTRVATAETARLRQEFSRLAGDLLADEAGVVRSRVRALWRAAAD</sequence>
<comment type="caution">
    <text evidence="2">The sequence shown here is derived from an EMBL/GenBank/DDBJ whole genome shotgun (WGS) entry which is preliminary data.</text>
</comment>
<dbReference type="InterPro" id="IPR038186">
    <property type="entry name" value="CHAD_dom_sf"/>
</dbReference>
<dbReference type="Gene3D" id="1.40.20.10">
    <property type="entry name" value="CHAD domain"/>
    <property type="match status" value="1"/>
</dbReference>
<dbReference type="PROSITE" id="PS51708">
    <property type="entry name" value="CHAD"/>
    <property type="match status" value="1"/>
</dbReference>
<dbReference type="EMBL" id="SJST01000001">
    <property type="protein sequence ID" value="TCD16403.1"/>
    <property type="molecule type" value="Genomic_DNA"/>
</dbReference>
<organism evidence="2 3">
    <name type="scientific">Oricola cellulosilytica</name>
    <dbReference type="NCBI Taxonomy" id="1429082"/>
    <lineage>
        <taxon>Bacteria</taxon>
        <taxon>Pseudomonadati</taxon>
        <taxon>Pseudomonadota</taxon>
        <taxon>Alphaproteobacteria</taxon>
        <taxon>Hyphomicrobiales</taxon>
        <taxon>Ahrensiaceae</taxon>
        <taxon>Oricola</taxon>
    </lineage>
</organism>
<gene>
    <name evidence="2" type="ORF">E0D97_02965</name>
</gene>
<keyword evidence="3" id="KW-1185">Reference proteome</keyword>
<feature type="domain" description="CHAD" evidence="1">
    <location>
        <begin position="5"/>
        <end position="291"/>
    </location>
</feature>
<dbReference type="Pfam" id="PF05235">
    <property type="entry name" value="CHAD"/>
    <property type="match status" value="1"/>
</dbReference>